<gene>
    <name evidence="1" type="ORF">PIB30_062664</name>
</gene>
<evidence type="ECO:0000313" key="2">
    <source>
        <dbReference type="Proteomes" id="UP001341840"/>
    </source>
</evidence>
<proteinExistence type="predicted"/>
<organism evidence="1 2">
    <name type="scientific">Stylosanthes scabra</name>
    <dbReference type="NCBI Taxonomy" id="79078"/>
    <lineage>
        <taxon>Eukaryota</taxon>
        <taxon>Viridiplantae</taxon>
        <taxon>Streptophyta</taxon>
        <taxon>Embryophyta</taxon>
        <taxon>Tracheophyta</taxon>
        <taxon>Spermatophyta</taxon>
        <taxon>Magnoliopsida</taxon>
        <taxon>eudicotyledons</taxon>
        <taxon>Gunneridae</taxon>
        <taxon>Pentapetalae</taxon>
        <taxon>rosids</taxon>
        <taxon>fabids</taxon>
        <taxon>Fabales</taxon>
        <taxon>Fabaceae</taxon>
        <taxon>Papilionoideae</taxon>
        <taxon>50 kb inversion clade</taxon>
        <taxon>dalbergioids sensu lato</taxon>
        <taxon>Dalbergieae</taxon>
        <taxon>Pterocarpus clade</taxon>
        <taxon>Stylosanthes</taxon>
    </lineage>
</organism>
<name>A0ABU6RL98_9FABA</name>
<sequence>MISCNNRPLPPPCLWIPYPNLESAAEPTDNIPGQRSSSPLPYQVNAYAACVQVLFLSSCISKITTSLLC</sequence>
<dbReference type="Proteomes" id="UP001341840">
    <property type="component" value="Unassembled WGS sequence"/>
</dbReference>
<evidence type="ECO:0000313" key="1">
    <source>
        <dbReference type="EMBL" id="MED6124836.1"/>
    </source>
</evidence>
<reference evidence="1 2" key="1">
    <citation type="journal article" date="2023" name="Plants (Basel)">
        <title>Bridging the Gap: Combining Genomics and Transcriptomics Approaches to Understand Stylosanthes scabra, an Orphan Legume from the Brazilian Caatinga.</title>
        <authorList>
            <person name="Ferreira-Neto J.R.C."/>
            <person name="da Silva M.D."/>
            <person name="Binneck E."/>
            <person name="de Melo N.F."/>
            <person name="da Silva R.H."/>
            <person name="de Melo A.L.T.M."/>
            <person name="Pandolfi V."/>
            <person name="Bustamante F.O."/>
            <person name="Brasileiro-Vidal A.C."/>
            <person name="Benko-Iseppon A.M."/>
        </authorList>
    </citation>
    <scope>NUCLEOTIDE SEQUENCE [LARGE SCALE GENOMIC DNA]</scope>
    <source>
        <tissue evidence="1">Leaves</tissue>
    </source>
</reference>
<accession>A0ABU6RL98</accession>
<keyword evidence="2" id="KW-1185">Reference proteome</keyword>
<comment type="caution">
    <text evidence="1">The sequence shown here is derived from an EMBL/GenBank/DDBJ whole genome shotgun (WGS) entry which is preliminary data.</text>
</comment>
<protein>
    <submittedName>
        <fullName evidence="1">Uncharacterized protein</fullName>
    </submittedName>
</protein>
<dbReference type="EMBL" id="JASCZI010030793">
    <property type="protein sequence ID" value="MED6124836.1"/>
    <property type="molecule type" value="Genomic_DNA"/>
</dbReference>